<feature type="compositionally biased region" description="Basic residues" evidence="1">
    <location>
        <begin position="428"/>
        <end position="437"/>
    </location>
</feature>
<feature type="compositionally biased region" description="Polar residues" evidence="1">
    <location>
        <begin position="633"/>
        <end position="644"/>
    </location>
</feature>
<comment type="caution">
    <text evidence="2">The sequence shown here is derived from an EMBL/GenBank/DDBJ whole genome shotgun (WGS) entry which is preliminary data.</text>
</comment>
<feature type="compositionally biased region" description="Basic and acidic residues" evidence="1">
    <location>
        <begin position="230"/>
        <end position="243"/>
    </location>
</feature>
<feature type="compositionally biased region" description="Polar residues" evidence="1">
    <location>
        <begin position="59"/>
        <end position="70"/>
    </location>
</feature>
<feature type="region of interest" description="Disordered" evidence="1">
    <location>
        <begin position="153"/>
        <end position="264"/>
    </location>
</feature>
<dbReference type="AlphaFoldDB" id="A0A9W9UC99"/>
<feature type="compositionally biased region" description="Polar residues" evidence="1">
    <location>
        <begin position="725"/>
        <end position="734"/>
    </location>
</feature>
<proteinExistence type="predicted"/>
<gene>
    <name evidence="2" type="ORF">N7476_001004</name>
</gene>
<sequence length="783" mass="87022">MSQSNYLAVVPPPPTFDPATYKPFDDEYDRTIERILTEDASFECKDDHFPIYPGRRSSTETSNRHAPQNDSKVEGSRFLTRSQSPGGKKVRTTPRRAAQRDITVIHLDTDNEGDVDIDALLEVESAKLAAKEGLTKNNLIDLPYRDLDSANDPWVGSQEVGNSKDVNISDQGDNEENKNVDDPCESPGSLNDSNSIGKEASLHDTDYNHNGSHPLRSSHGDVNILNESNLNRDETRLGDDKNNIKGNSDTSKEENDTKKDRNDDNYISEAFHADVDFLADARSSSGGIFEIPTKNEVFDLVAGKEIAAEKVRAEEDIIFACMEPSRRQEFFQSVLAHPFMQNLEVPVRQSARRQFVKDMRREAASVGMDAVDIDTFIVYMRRVFMESIIGVPADTTGDVRNLKFGEEINDEYKSRKRYLSNPEQAGSCKRRKSKVNRRASVEASVSSLQSTPQPSSETKNVSQPKVEQTAQSIAKKDSCGSLCKDKNVASVPKTPEYVLCEQDPAQGFGNMQMVFQQDMEIPNHPNEAEKLDAKKSKSKVTQPDNDSAAVGEALHGNNPLRKGHVGCASPKTSLGSVQESQPSEPELPPIFERATRLLKFKRHKEPPKQPTEKIDSGNAVEQSAVDNVMVDMTRSSHSPETTVPSELPEKQMSAIANPEESQYAQDHPEKSQHSNNDVEKATCQPSNADSGQAGPTSELSLQGKKAKNYRKKEKKRQKKRESYLHIQNTSNADQQRAERQRTPVHSESTAVAATPPSRTSNRSTDLMRHGPLSPNPAEWSVDF</sequence>
<feature type="region of interest" description="Disordered" evidence="1">
    <location>
        <begin position="529"/>
        <end position="783"/>
    </location>
</feature>
<keyword evidence="3" id="KW-1185">Reference proteome</keyword>
<feature type="compositionally biased region" description="Polar residues" evidence="1">
    <location>
        <begin position="443"/>
        <end position="472"/>
    </location>
</feature>
<reference evidence="2" key="2">
    <citation type="journal article" date="2023" name="IMA Fungus">
        <title>Comparative genomic study of the Penicillium genus elucidates a diverse pangenome and 15 lateral gene transfer events.</title>
        <authorList>
            <person name="Petersen C."/>
            <person name="Sorensen T."/>
            <person name="Nielsen M.R."/>
            <person name="Sondergaard T.E."/>
            <person name="Sorensen J.L."/>
            <person name="Fitzpatrick D.A."/>
            <person name="Frisvad J.C."/>
            <person name="Nielsen K.L."/>
        </authorList>
    </citation>
    <scope>NUCLEOTIDE SEQUENCE</scope>
    <source>
        <strain evidence="2">IBT 21472</strain>
    </source>
</reference>
<reference evidence="2" key="1">
    <citation type="submission" date="2022-12" db="EMBL/GenBank/DDBJ databases">
        <authorList>
            <person name="Petersen C."/>
        </authorList>
    </citation>
    <scope>NUCLEOTIDE SEQUENCE</scope>
    <source>
        <strain evidence="2">IBT 21472</strain>
    </source>
</reference>
<feature type="compositionally biased region" description="Polar residues" evidence="1">
    <location>
        <begin position="743"/>
        <end position="764"/>
    </location>
</feature>
<feature type="compositionally biased region" description="Polar residues" evidence="1">
    <location>
        <begin position="683"/>
        <end position="700"/>
    </location>
</feature>
<feature type="compositionally biased region" description="Basic and acidic residues" evidence="1">
    <location>
        <begin position="666"/>
        <end position="680"/>
    </location>
</feature>
<protein>
    <submittedName>
        <fullName evidence="2">Uncharacterized protein</fullName>
    </submittedName>
</protein>
<evidence type="ECO:0000256" key="1">
    <source>
        <dbReference type="SAM" id="MobiDB-lite"/>
    </source>
</evidence>
<feature type="region of interest" description="Disordered" evidence="1">
    <location>
        <begin position="419"/>
        <end position="474"/>
    </location>
</feature>
<organism evidence="2 3">
    <name type="scientific">Penicillium atrosanguineum</name>
    <dbReference type="NCBI Taxonomy" id="1132637"/>
    <lineage>
        <taxon>Eukaryota</taxon>
        <taxon>Fungi</taxon>
        <taxon>Dikarya</taxon>
        <taxon>Ascomycota</taxon>
        <taxon>Pezizomycotina</taxon>
        <taxon>Eurotiomycetes</taxon>
        <taxon>Eurotiomycetidae</taxon>
        <taxon>Eurotiales</taxon>
        <taxon>Aspergillaceae</taxon>
        <taxon>Penicillium</taxon>
    </lineage>
</organism>
<feature type="compositionally biased region" description="Polar residues" evidence="1">
    <location>
        <begin position="159"/>
        <end position="171"/>
    </location>
</feature>
<feature type="compositionally biased region" description="Basic and acidic residues" evidence="1">
    <location>
        <begin position="606"/>
        <end position="615"/>
    </location>
</feature>
<name>A0A9W9UC99_9EURO</name>
<accession>A0A9W9UC99</accession>
<feature type="compositionally biased region" description="Basic residues" evidence="1">
    <location>
        <begin position="596"/>
        <end position="605"/>
    </location>
</feature>
<feature type="region of interest" description="Disordered" evidence="1">
    <location>
        <begin position="1"/>
        <end position="24"/>
    </location>
</feature>
<evidence type="ECO:0000313" key="3">
    <source>
        <dbReference type="Proteomes" id="UP001147746"/>
    </source>
</evidence>
<feature type="compositionally biased region" description="Basic residues" evidence="1">
    <location>
        <begin position="704"/>
        <end position="719"/>
    </location>
</feature>
<evidence type="ECO:0000313" key="2">
    <source>
        <dbReference type="EMBL" id="KAJ5331221.1"/>
    </source>
</evidence>
<feature type="region of interest" description="Disordered" evidence="1">
    <location>
        <begin position="47"/>
        <end position="97"/>
    </location>
</feature>
<dbReference type="EMBL" id="JAPZBO010000001">
    <property type="protein sequence ID" value="KAJ5331221.1"/>
    <property type="molecule type" value="Genomic_DNA"/>
</dbReference>
<feature type="compositionally biased region" description="Basic and acidic residues" evidence="1">
    <location>
        <begin position="250"/>
        <end position="264"/>
    </location>
</feature>
<dbReference type="Proteomes" id="UP001147746">
    <property type="component" value="Unassembled WGS sequence"/>
</dbReference>